<keyword evidence="11 21" id="KW-0288">FMN</keyword>
<evidence type="ECO:0000256" key="19">
    <source>
        <dbReference type="ARBA" id="ARBA00031871"/>
    </source>
</evidence>
<dbReference type="Pfam" id="PF24102">
    <property type="entry name" value="FLAD1_M"/>
    <property type="match status" value="1"/>
</dbReference>
<dbReference type="PANTHER" id="PTHR23293:SF9">
    <property type="entry name" value="FAD SYNTHASE"/>
    <property type="match status" value="1"/>
</dbReference>
<comment type="similarity">
    <text evidence="5 21">In the C-terminal section; belongs to the PAPS reductase family. FAD1 subfamily.</text>
</comment>
<organism evidence="23 24">
    <name type="scientific">Geotrypetes seraphini</name>
    <name type="common">Gaboon caecilian</name>
    <name type="synonym">Caecilia seraphini</name>
    <dbReference type="NCBI Taxonomy" id="260995"/>
    <lineage>
        <taxon>Eukaryota</taxon>
        <taxon>Metazoa</taxon>
        <taxon>Chordata</taxon>
        <taxon>Craniata</taxon>
        <taxon>Vertebrata</taxon>
        <taxon>Euteleostomi</taxon>
        <taxon>Amphibia</taxon>
        <taxon>Gymnophiona</taxon>
        <taxon>Geotrypetes</taxon>
    </lineage>
</organism>
<evidence type="ECO:0000256" key="3">
    <source>
        <dbReference type="ARBA" id="ARBA00004496"/>
    </source>
</evidence>
<evidence type="ECO:0000256" key="12">
    <source>
        <dbReference type="ARBA" id="ARBA00022679"/>
    </source>
</evidence>
<evidence type="ECO:0000256" key="17">
    <source>
        <dbReference type="ARBA" id="ARBA00031145"/>
    </source>
</evidence>
<evidence type="ECO:0000256" key="14">
    <source>
        <dbReference type="ARBA" id="ARBA00022741"/>
    </source>
</evidence>
<dbReference type="GO" id="GO:0005524">
    <property type="term" value="F:ATP binding"/>
    <property type="evidence" value="ECO:0007669"/>
    <property type="project" value="UniProtKB-UniRule"/>
</dbReference>
<sequence length="519" mass="58989">MLLYSWIGRRALCMVRLRRHLLSMDTKSSEKRVSGPDVTAGILIIGDEILKGHTQDTNSFYMCRKLRSLGVRVARISVIPDDADVIAAEVASFSSRFTYVLASGGIGPTHDDVTLEAVARAFGEQLYAHPDLVALVQEVFGTSDTDCPQMKLARIPQSSQLNYGTDKRTGRSVKYPLVSVRNVYLFPGIPTLMERALEGLEHLFLNKRTQFHCREIYLSADEVTIAPILNQTNTRFKKHISLGSYPDWKNNYYRVQLTVDSDSEQHVDEACTFLTEHLPEGTVVPFMKDPILRAASDVYGLAQSGSPLGQKVAAALQTIEKGLTQYSLSRICVGFNGGKDCTALLHLFHAAVQRKYPDKKEKLQALYIRIVLSFPEMEQFMLDTTKRYDLQIFKIQGNIKQALVKLKEQQPHLEAVLMGTRRTDPYSRTLAPMCLTDPGWPQYMRVNPLLDWTYRDIWEFLRMLFVPYCILYDKGYTSLGSMENTVRNPALRYTSSLGLESYKPAYMLENEEEERTSRM</sequence>
<evidence type="ECO:0000256" key="21">
    <source>
        <dbReference type="PIRNR" id="PIRNR036620"/>
    </source>
</evidence>
<dbReference type="InterPro" id="IPR036425">
    <property type="entry name" value="MoaB/Mog-like_dom_sf"/>
</dbReference>
<dbReference type="RefSeq" id="XP_033778947.1">
    <property type="nucleotide sequence ID" value="XM_033923056.1"/>
</dbReference>
<dbReference type="CDD" id="cd00885">
    <property type="entry name" value="cinA"/>
    <property type="match status" value="1"/>
</dbReference>
<name>A0A6P8NRN4_GEOSA</name>
<evidence type="ECO:0000313" key="25">
    <source>
        <dbReference type="RefSeq" id="XP_033778948.1"/>
    </source>
</evidence>
<dbReference type="PIRSF" id="PIRSF036620">
    <property type="entry name" value="MPTbdFAD"/>
    <property type="match status" value="1"/>
</dbReference>
<evidence type="ECO:0000256" key="16">
    <source>
        <dbReference type="ARBA" id="ARBA00022840"/>
    </source>
</evidence>
<proteinExistence type="inferred from homology"/>
<dbReference type="GeneID" id="117349523"/>
<reference evidence="24 25" key="1">
    <citation type="submission" date="2025-04" db="UniProtKB">
        <authorList>
            <consortium name="RefSeq"/>
        </authorList>
    </citation>
    <scope>IDENTIFICATION</scope>
</reference>
<keyword evidence="9" id="KW-0963">Cytoplasm</keyword>
<dbReference type="FunFam" id="3.40.50.620:FF:000113">
    <property type="entry name" value="FAD synthase"/>
    <property type="match status" value="1"/>
</dbReference>
<protein>
    <recommendedName>
        <fullName evidence="8 21">FAD synthase</fullName>
        <ecNumber evidence="7 21">2.7.7.2</ecNumber>
    </recommendedName>
    <alternativeName>
        <fullName evidence="17 21">FAD pyrophosphorylase</fullName>
    </alternativeName>
    <alternativeName>
        <fullName evidence="19 21">FMN adenylyltransferase</fullName>
    </alternativeName>
    <alternativeName>
        <fullName evidence="18 21">Flavin adenine dinucleotide synthase</fullName>
    </alternativeName>
</protein>
<dbReference type="FunFam" id="3.40.980.10:FF:000007">
    <property type="entry name" value="FAD synthase"/>
    <property type="match status" value="1"/>
</dbReference>
<evidence type="ECO:0000256" key="6">
    <source>
        <dbReference type="ARBA" id="ARBA00007589"/>
    </source>
</evidence>
<comment type="similarity">
    <text evidence="6 21">In the N-terminal section; belongs to the MoaB/Mog family.</text>
</comment>
<dbReference type="InterPro" id="IPR002500">
    <property type="entry name" value="PAPS_reduct_dom"/>
</dbReference>
<keyword evidence="23" id="KW-1185">Reference proteome</keyword>
<evidence type="ECO:0000256" key="5">
    <source>
        <dbReference type="ARBA" id="ARBA00006749"/>
    </source>
</evidence>
<dbReference type="GO" id="GO:0005829">
    <property type="term" value="C:cytosol"/>
    <property type="evidence" value="ECO:0007669"/>
    <property type="project" value="UniProtKB-ARBA"/>
</dbReference>
<dbReference type="RefSeq" id="XP_033778948.1">
    <property type="nucleotide sequence ID" value="XM_033923057.1"/>
</dbReference>
<comment type="cofactor">
    <cofactor evidence="1 21">
        <name>Mg(2+)</name>
        <dbReference type="ChEBI" id="CHEBI:18420"/>
    </cofactor>
</comment>
<dbReference type="AlphaFoldDB" id="A0A6P8NRN4"/>
<evidence type="ECO:0000256" key="1">
    <source>
        <dbReference type="ARBA" id="ARBA00001946"/>
    </source>
</evidence>
<dbReference type="UniPathway" id="UPA00277">
    <property type="reaction ID" value="UER00407"/>
</dbReference>
<evidence type="ECO:0000256" key="13">
    <source>
        <dbReference type="ARBA" id="ARBA00022695"/>
    </source>
</evidence>
<dbReference type="InterPro" id="IPR001453">
    <property type="entry name" value="MoaB/Mog_dom"/>
</dbReference>
<dbReference type="PANTHER" id="PTHR23293">
    <property type="entry name" value="FAD SYNTHETASE-RELATED FMN ADENYLYLTRANSFERASE"/>
    <property type="match status" value="1"/>
</dbReference>
<keyword evidence="13 21" id="KW-0548">Nucleotidyltransferase</keyword>
<feature type="domain" description="MoaB/Mog" evidence="22">
    <location>
        <begin position="41"/>
        <end position="208"/>
    </location>
</feature>
<dbReference type="GO" id="GO:0003919">
    <property type="term" value="F:FMN adenylyltransferase activity"/>
    <property type="evidence" value="ECO:0007669"/>
    <property type="project" value="UniProtKB-UniRule"/>
</dbReference>
<comment type="pathway">
    <text evidence="4 21">Cofactor biosynthesis; FAD biosynthesis; FAD from FMN: step 1/1.</text>
</comment>
<dbReference type="Proteomes" id="UP000515159">
    <property type="component" value="Chromosome 16"/>
</dbReference>
<dbReference type="KEGG" id="gsh:117349523"/>
<dbReference type="GO" id="GO:0006747">
    <property type="term" value="P:FAD biosynthetic process"/>
    <property type="evidence" value="ECO:0007669"/>
    <property type="project" value="UniProtKB-UniRule"/>
</dbReference>
<dbReference type="Pfam" id="PF01507">
    <property type="entry name" value="PAPS_reduct"/>
    <property type="match status" value="1"/>
</dbReference>
<keyword evidence="10 21" id="KW-0285">Flavoprotein</keyword>
<keyword evidence="16 21" id="KW-0067">ATP-binding</keyword>
<evidence type="ECO:0000256" key="18">
    <source>
        <dbReference type="ARBA" id="ARBA00031676"/>
    </source>
</evidence>
<evidence type="ECO:0000256" key="9">
    <source>
        <dbReference type="ARBA" id="ARBA00022490"/>
    </source>
</evidence>
<comment type="subcellular location">
    <subcellularLocation>
        <location evidence="3">Cytoplasm</location>
    </subcellularLocation>
</comment>
<dbReference type="InterPro" id="IPR056596">
    <property type="entry name" value="FLAD1_M"/>
</dbReference>
<evidence type="ECO:0000313" key="23">
    <source>
        <dbReference type="Proteomes" id="UP000515159"/>
    </source>
</evidence>
<gene>
    <name evidence="24 25" type="primary">FLAD1</name>
</gene>
<evidence type="ECO:0000256" key="11">
    <source>
        <dbReference type="ARBA" id="ARBA00022643"/>
    </source>
</evidence>
<keyword evidence="14 21" id="KW-0547">Nucleotide-binding</keyword>
<comment type="catalytic activity">
    <reaction evidence="20 21">
        <text>FMN + ATP + H(+) = FAD + diphosphate</text>
        <dbReference type="Rhea" id="RHEA:17237"/>
        <dbReference type="ChEBI" id="CHEBI:15378"/>
        <dbReference type="ChEBI" id="CHEBI:30616"/>
        <dbReference type="ChEBI" id="CHEBI:33019"/>
        <dbReference type="ChEBI" id="CHEBI:57692"/>
        <dbReference type="ChEBI" id="CHEBI:58210"/>
        <dbReference type="EC" id="2.7.7.2"/>
    </reaction>
</comment>
<dbReference type="SUPFAM" id="SSF52402">
    <property type="entry name" value="Adenine nucleotide alpha hydrolases-like"/>
    <property type="match status" value="1"/>
</dbReference>
<evidence type="ECO:0000256" key="10">
    <source>
        <dbReference type="ARBA" id="ARBA00022630"/>
    </source>
</evidence>
<dbReference type="GO" id="GO:0006771">
    <property type="term" value="P:riboflavin metabolic process"/>
    <property type="evidence" value="ECO:0007669"/>
    <property type="project" value="UniProtKB-ARBA"/>
</dbReference>
<dbReference type="Gene3D" id="3.40.980.10">
    <property type="entry name" value="MoaB/Mog-like domain"/>
    <property type="match status" value="1"/>
</dbReference>
<dbReference type="InterPro" id="IPR014729">
    <property type="entry name" value="Rossmann-like_a/b/a_fold"/>
</dbReference>
<dbReference type="CDD" id="cd23948">
    <property type="entry name" value="FAD_synthase"/>
    <property type="match status" value="1"/>
</dbReference>
<comment type="function">
    <text evidence="2 21">Catalyzes the adenylation of flavin mononucleotide (FMN) to form flavin adenine dinucleotide (FAD) coenzyme.</text>
</comment>
<evidence type="ECO:0000256" key="4">
    <source>
        <dbReference type="ARBA" id="ARBA00004726"/>
    </source>
</evidence>
<keyword evidence="12 21" id="KW-0808">Transferase</keyword>
<dbReference type="Pfam" id="PF00994">
    <property type="entry name" value="MoCF_biosynth"/>
    <property type="match status" value="1"/>
</dbReference>
<evidence type="ECO:0000256" key="15">
    <source>
        <dbReference type="ARBA" id="ARBA00022827"/>
    </source>
</evidence>
<dbReference type="InterPro" id="IPR012183">
    <property type="entry name" value="FAD_synth_MoaB/Mog-bd"/>
</dbReference>
<dbReference type="SUPFAM" id="SSF53218">
    <property type="entry name" value="Molybdenum cofactor biosynthesis proteins"/>
    <property type="match status" value="1"/>
</dbReference>
<dbReference type="Gene3D" id="3.40.50.620">
    <property type="entry name" value="HUPs"/>
    <property type="match status" value="1"/>
</dbReference>
<dbReference type="EC" id="2.7.7.2" evidence="7 21"/>
<evidence type="ECO:0000256" key="2">
    <source>
        <dbReference type="ARBA" id="ARBA00003316"/>
    </source>
</evidence>
<dbReference type="OrthoDB" id="270728at2759"/>
<dbReference type="CTD" id="80308"/>
<keyword evidence="15 21" id="KW-0274">FAD</keyword>
<evidence type="ECO:0000256" key="7">
    <source>
        <dbReference type="ARBA" id="ARBA00012393"/>
    </source>
</evidence>
<evidence type="ECO:0000259" key="22">
    <source>
        <dbReference type="SMART" id="SM00852"/>
    </source>
</evidence>
<accession>A0A6P8NRN4</accession>
<dbReference type="SMART" id="SM00852">
    <property type="entry name" value="MoCF_biosynth"/>
    <property type="match status" value="1"/>
</dbReference>
<evidence type="ECO:0000256" key="8">
    <source>
        <dbReference type="ARBA" id="ARBA00015431"/>
    </source>
</evidence>
<evidence type="ECO:0000256" key="20">
    <source>
        <dbReference type="ARBA" id="ARBA00049494"/>
    </source>
</evidence>
<evidence type="ECO:0000313" key="24">
    <source>
        <dbReference type="RefSeq" id="XP_033778947.1"/>
    </source>
</evidence>